<dbReference type="EMBL" id="JACXST010000001">
    <property type="protein sequence ID" value="MBD9359860.1"/>
    <property type="molecule type" value="Genomic_DNA"/>
</dbReference>
<dbReference type="RefSeq" id="WP_192392691.1">
    <property type="nucleotide sequence ID" value="NZ_CAJHIU010000001.1"/>
</dbReference>
<gene>
    <name evidence="2" type="ORF">EBB_04700</name>
</gene>
<dbReference type="InterPro" id="IPR047216">
    <property type="entry name" value="Endonuclease_DUF559_bact"/>
</dbReference>
<evidence type="ECO:0000313" key="2">
    <source>
        <dbReference type="EMBL" id="MBD9359860.1"/>
    </source>
</evidence>
<protein>
    <submittedName>
        <fullName evidence="2">Endonuclease domain-containing protein</fullName>
    </submittedName>
</protein>
<accession>A0ABR9DA80</accession>
<proteinExistence type="predicted"/>
<reference evidence="2 3" key="1">
    <citation type="submission" date="2020-09" db="EMBL/GenBank/DDBJ databases">
        <title>Methylomonas albis sp. nov. and Methylomonas fluvii sp. nov.: Two cold-adapted methanotrophs from the River Elbe and an amended description of Methylovulum psychrotolerans strain Eb1.</title>
        <authorList>
            <person name="Bussmann I.K."/>
            <person name="Klings K.-W."/>
            <person name="Warnstedt J."/>
            <person name="Hoppert M."/>
            <person name="Saborowski A."/>
            <person name="Horn F."/>
            <person name="Liebner S."/>
        </authorList>
    </citation>
    <scope>NUCLEOTIDE SEQUENCE [LARGE SCALE GENOMIC DNA]</scope>
    <source>
        <strain evidence="2 3">EbB</strain>
    </source>
</reference>
<keyword evidence="2" id="KW-0540">Nuclease</keyword>
<evidence type="ECO:0000259" key="1">
    <source>
        <dbReference type="Pfam" id="PF04480"/>
    </source>
</evidence>
<evidence type="ECO:0000313" key="3">
    <source>
        <dbReference type="Proteomes" id="UP000641152"/>
    </source>
</evidence>
<keyword evidence="2" id="KW-0378">Hydrolase</keyword>
<dbReference type="Proteomes" id="UP000641152">
    <property type="component" value="Unassembled WGS sequence"/>
</dbReference>
<dbReference type="SUPFAM" id="SSF52980">
    <property type="entry name" value="Restriction endonuclease-like"/>
    <property type="match status" value="1"/>
</dbReference>
<dbReference type="CDD" id="cd01038">
    <property type="entry name" value="Endonuclease_DUF559"/>
    <property type="match status" value="1"/>
</dbReference>
<dbReference type="Pfam" id="PF04480">
    <property type="entry name" value="DUF559"/>
    <property type="match status" value="1"/>
</dbReference>
<name>A0ABR9DA80_9GAMM</name>
<dbReference type="PANTHER" id="PTHR38590:SF1">
    <property type="entry name" value="BLL0828 PROTEIN"/>
    <property type="match status" value="1"/>
</dbReference>
<organism evidence="2 3">
    <name type="scientific">Methylomonas fluvii</name>
    <dbReference type="NCBI Taxonomy" id="1854564"/>
    <lineage>
        <taxon>Bacteria</taxon>
        <taxon>Pseudomonadati</taxon>
        <taxon>Pseudomonadota</taxon>
        <taxon>Gammaproteobacteria</taxon>
        <taxon>Methylococcales</taxon>
        <taxon>Methylococcaceae</taxon>
        <taxon>Methylomonas</taxon>
    </lineage>
</organism>
<comment type="caution">
    <text evidence="2">The sequence shown here is derived from an EMBL/GenBank/DDBJ whole genome shotgun (WGS) entry which is preliminary data.</text>
</comment>
<feature type="domain" description="DUF559" evidence="1">
    <location>
        <begin position="2"/>
        <end position="104"/>
    </location>
</feature>
<dbReference type="Gene3D" id="3.40.960.10">
    <property type="entry name" value="VSR Endonuclease"/>
    <property type="match status" value="1"/>
</dbReference>
<sequence length="115" mass="13783">MKDLARSLRKNQTDAERVIWQQLRNRQLLGCKFRRQQVIGPFIVDFVCLEPKLVIEVDGGQHAEQQEYDQNRSHYLQRLGYRVLRFWNHEVLQNRLAVMEVIRLAVIELREPVKT</sequence>
<keyword evidence="2" id="KW-0255">Endonuclease</keyword>
<dbReference type="GO" id="GO:0004519">
    <property type="term" value="F:endonuclease activity"/>
    <property type="evidence" value="ECO:0007669"/>
    <property type="project" value="UniProtKB-KW"/>
</dbReference>
<dbReference type="PANTHER" id="PTHR38590">
    <property type="entry name" value="BLL0828 PROTEIN"/>
    <property type="match status" value="1"/>
</dbReference>
<dbReference type="InterPro" id="IPR011335">
    <property type="entry name" value="Restrct_endonuc-II-like"/>
</dbReference>
<keyword evidence="3" id="KW-1185">Reference proteome</keyword>
<dbReference type="InterPro" id="IPR007569">
    <property type="entry name" value="DUF559"/>
</dbReference>